<dbReference type="Proteomes" id="UP000054321">
    <property type="component" value="Unassembled WGS sequence"/>
</dbReference>
<evidence type="ECO:0000259" key="1">
    <source>
        <dbReference type="PROSITE" id="PS51186"/>
    </source>
</evidence>
<evidence type="ECO:0000313" key="3">
    <source>
        <dbReference type="Proteomes" id="UP000054321"/>
    </source>
</evidence>
<reference evidence="2 3" key="1">
    <citation type="submission" date="2014-04" db="EMBL/GenBank/DDBJ databases">
        <authorList>
            <consortium name="DOE Joint Genome Institute"/>
            <person name="Kuo A."/>
            <person name="Martino E."/>
            <person name="Perotto S."/>
            <person name="Kohler A."/>
            <person name="Nagy L.G."/>
            <person name="Floudas D."/>
            <person name="Copeland A."/>
            <person name="Barry K.W."/>
            <person name="Cichocki N."/>
            <person name="Veneault-Fourrey C."/>
            <person name="LaButti K."/>
            <person name="Lindquist E.A."/>
            <person name="Lipzen A."/>
            <person name="Lundell T."/>
            <person name="Morin E."/>
            <person name="Murat C."/>
            <person name="Sun H."/>
            <person name="Tunlid A."/>
            <person name="Henrissat B."/>
            <person name="Grigoriev I.V."/>
            <person name="Hibbett D.S."/>
            <person name="Martin F."/>
            <person name="Nordberg H.P."/>
            <person name="Cantor M.N."/>
            <person name="Hua S.X."/>
        </authorList>
    </citation>
    <scope>NUCLEOTIDE SEQUENCE [LARGE SCALE GENOMIC DNA]</scope>
    <source>
        <strain evidence="2 3">Zn</strain>
    </source>
</reference>
<dbReference type="CDD" id="cd04301">
    <property type="entry name" value="NAT_SF"/>
    <property type="match status" value="1"/>
</dbReference>
<accession>A0A0C3GZ99</accession>
<keyword evidence="3" id="KW-1185">Reference proteome</keyword>
<protein>
    <recommendedName>
        <fullName evidence="1">N-acetyltransferase domain-containing protein</fullName>
    </recommendedName>
</protein>
<gene>
    <name evidence="2" type="ORF">OIDMADRAFT_20816</name>
</gene>
<dbReference type="SUPFAM" id="SSF55729">
    <property type="entry name" value="Acyl-CoA N-acyltransferases (Nat)"/>
    <property type="match status" value="1"/>
</dbReference>
<dbReference type="PROSITE" id="PS51186">
    <property type="entry name" value="GNAT"/>
    <property type="match status" value="1"/>
</dbReference>
<dbReference type="PANTHER" id="PTHR42791:SF16">
    <property type="entry name" value="N-ACETYLTRANSFERASE DOMAIN-CONTAINING PROTEIN"/>
    <property type="match status" value="1"/>
</dbReference>
<dbReference type="STRING" id="913774.A0A0C3GZ99"/>
<dbReference type="InterPro" id="IPR000182">
    <property type="entry name" value="GNAT_dom"/>
</dbReference>
<dbReference type="GO" id="GO:0016747">
    <property type="term" value="F:acyltransferase activity, transferring groups other than amino-acyl groups"/>
    <property type="evidence" value="ECO:0007669"/>
    <property type="project" value="InterPro"/>
</dbReference>
<dbReference type="InterPro" id="IPR016181">
    <property type="entry name" value="Acyl_CoA_acyltransferase"/>
</dbReference>
<dbReference type="InParanoid" id="A0A0C3GZ99"/>
<sequence length="269" mass="30730">MAATAAKPGLLGDSTPNAPPISEQFTIRPARLSDIPMLAQISTRAYWLSAINRFIAPRAPEFPNDIPRFFRRMMRRRICLPNGLFLVACKTSDPDVPVGYGQFVRLGDDAGAKELVASKGVLLRVWMYIMTWIFWVYNKIDLFIHPAHAFDQTALNLLTEWGNEDDLKHWKSHPERSNRWYANSLVIDPEYQGKGIGRMLMVEPMQRAQSERVIMGLTSSPHGEFLYRKLGFQMLGDFCKRPDIERPDEKGGGIMIWYPEGYEGVRHGD</sequence>
<dbReference type="PANTHER" id="PTHR42791">
    <property type="entry name" value="GNAT FAMILY ACETYLTRANSFERASE"/>
    <property type="match status" value="1"/>
</dbReference>
<feature type="domain" description="N-acetyltransferase" evidence="1">
    <location>
        <begin position="25"/>
        <end position="260"/>
    </location>
</feature>
<dbReference type="Gene3D" id="3.40.630.30">
    <property type="match status" value="1"/>
</dbReference>
<organism evidence="2 3">
    <name type="scientific">Oidiodendron maius (strain Zn)</name>
    <dbReference type="NCBI Taxonomy" id="913774"/>
    <lineage>
        <taxon>Eukaryota</taxon>
        <taxon>Fungi</taxon>
        <taxon>Dikarya</taxon>
        <taxon>Ascomycota</taxon>
        <taxon>Pezizomycotina</taxon>
        <taxon>Leotiomycetes</taxon>
        <taxon>Leotiomycetes incertae sedis</taxon>
        <taxon>Myxotrichaceae</taxon>
        <taxon>Oidiodendron</taxon>
    </lineage>
</organism>
<dbReference type="Pfam" id="PF13508">
    <property type="entry name" value="Acetyltransf_7"/>
    <property type="match status" value="1"/>
</dbReference>
<dbReference type="EMBL" id="KN832884">
    <property type="protein sequence ID" value="KIM96484.1"/>
    <property type="molecule type" value="Genomic_DNA"/>
</dbReference>
<dbReference type="AlphaFoldDB" id="A0A0C3GZ99"/>
<evidence type="ECO:0000313" key="2">
    <source>
        <dbReference type="EMBL" id="KIM96484.1"/>
    </source>
</evidence>
<dbReference type="OrthoDB" id="410198at2759"/>
<proteinExistence type="predicted"/>
<dbReference type="HOGENOM" id="CLU_1103197_0_0_1"/>
<name>A0A0C3GZ99_OIDMZ</name>
<reference evidence="3" key="2">
    <citation type="submission" date="2015-01" db="EMBL/GenBank/DDBJ databases">
        <title>Evolutionary Origins and Diversification of the Mycorrhizal Mutualists.</title>
        <authorList>
            <consortium name="DOE Joint Genome Institute"/>
            <consortium name="Mycorrhizal Genomics Consortium"/>
            <person name="Kohler A."/>
            <person name="Kuo A."/>
            <person name="Nagy L.G."/>
            <person name="Floudas D."/>
            <person name="Copeland A."/>
            <person name="Barry K.W."/>
            <person name="Cichocki N."/>
            <person name="Veneault-Fourrey C."/>
            <person name="LaButti K."/>
            <person name="Lindquist E.A."/>
            <person name="Lipzen A."/>
            <person name="Lundell T."/>
            <person name="Morin E."/>
            <person name="Murat C."/>
            <person name="Riley R."/>
            <person name="Ohm R."/>
            <person name="Sun H."/>
            <person name="Tunlid A."/>
            <person name="Henrissat B."/>
            <person name="Grigoriev I.V."/>
            <person name="Hibbett D.S."/>
            <person name="Martin F."/>
        </authorList>
    </citation>
    <scope>NUCLEOTIDE SEQUENCE [LARGE SCALE GENOMIC DNA]</scope>
    <source>
        <strain evidence="3">Zn</strain>
    </source>
</reference>
<dbReference type="InterPro" id="IPR052523">
    <property type="entry name" value="Trichothecene_AcTrans"/>
</dbReference>